<keyword evidence="1" id="KW-0539">Nucleus</keyword>
<evidence type="ECO:0000313" key="8">
    <source>
        <dbReference type="Proteomes" id="UP001230268"/>
    </source>
</evidence>
<dbReference type="InterPro" id="IPR005554">
    <property type="entry name" value="NOL6/Upt22"/>
</dbReference>
<dbReference type="EMBL" id="JAVEPI010000002">
    <property type="protein sequence ID" value="KAK1443390.1"/>
    <property type="molecule type" value="Genomic_DNA"/>
</dbReference>
<accession>A0AAD8LIJ8</accession>
<reference evidence="7" key="1">
    <citation type="submission" date="2023-08" db="EMBL/GenBank/DDBJ databases">
        <title>Draft sequence of the Babesia gibsoni genome.</title>
        <authorList>
            <person name="Yamagishi J.Y."/>
            <person name="Xuan X.X."/>
        </authorList>
    </citation>
    <scope>NUCLEOTIDE SEQUENCE</scope>
    <source>
        <strain evidence="7">Azabu</strain>
    </source>
</reference>
<evidence type="ECO:0000259" key="3">
    <source>
        <dbReference type="Pfam" id="PF03813"/>
    </source>
</evidence>
<dbReference type="Pfam" id="PF17404">
    <property type="entry name" value="Nrap_D3"/>
    <property type="match status" value="1"/>
</dbReference>
<comment type="caution">
    <text evidence="7">The sequence shown here is derived from an EMBL/GenBank/DDBJ whole genome shotgun (WGS) entry which is preliminary data.</text>
</comment>
<keyword evidence="1" id="KW-0694">RNA-binding</keyword>
<evidence type="ECO:0000259" key="5">
    <source>
        <dbReference type="Pfam" id="PF17405"/>
    </source>
</evidence>
<comment type="subcellular location">
    <subcellularLocation>
        <location evidence="1">Nucleus</location>
        <location evidence="1">Nucleolus</location>
    </subcellularLocation>
</comment>
<organism evidence="7 8">
    <name type="scientific">Babesia gibsoni</name>
    <dbReference type="NCBI Taxonomy" id="33632"/>
    <lineage>
        <taxon>Eukaryota</taxon>
        <taxon>Sar</taxon>
        <taxon>Alveolata</taxon>
        <taxon>Apicomplexa</taxon>
        <taxon>Aconoidasida</taxon>
        <taxon>Piroplasmida</taxon>
        <taxon>Babesiidae</taxon>
        <taxon>Babesia</taxon>
    </lineage>
</organism>
<dbReference type="GO" id="GO:0003723">
    <property type="term" value="F:RNA binding"/>
    <property type="evidence" value="ECO:0007669"/>
    <property type="project" value="UniProtKB-KW"/>
</dbReference>
<evidence type="ECO:0000256" key="1">
    <source>
        <dbReference type="RuleBase" id="RU364032"/>
    </source>
</evidence>
<evidence type="ECO:0000259" key="6">
    <source>
        <dbReference type="Pfam" id="PF17406"/>
    </source>
</evidence>
<dbReference type="Pfam" id="PF17406">
    <property type="entry name" value="Nrap_D5"/>
    <property type="match status" value="1"/>
</dbReference>
<dbReference type="InterPro" id="IPR035370">
    <property type="entry name" value="Nrap_D5"/>
</dbReference>
<comment type="similarity">
    <text evidence="1">Belongs to the NRAP family.</text>
</comment>
<dbReference type="Gene3D" id="1.10.1410.10">
    <property type="match status" value="1"/>
</dbReference>
<gene>
    <name evidence="7" type="ORF">BgAZ_202660</name>
</gene>
<dbReference type="PANTHER" id="PTHR17972">
    <property type="entry name" value="NUCLEOLAR RNA-ASSOCIATED PROTEIN"/>
    <property type="match status" value="1"/>
</dbReference>
<feature type="compositionally biased region" description="Basic residues" evidence="2">
    <location>
        <begin position="1"/>
        <end position="12"/>
    </location>
</feature>
<dbReference type="PANTHER" id="PTHR17972:SF0">
    <property type="entry name" value="NUCLEOLAR PROTEIN 6"/>
    <property type="match status" value="1"/>
</dbReference>
<dbReference type="InterPro" id="IPR035368">
    <property type="entry name" value="Nrap_D3"/>
</dbReference>
<evidence type="ECO:0000259" key="4">
    <source>
        <dbReference type="Pfam" id="PF17404"/>
    </source>
</evidence>
<name>A0AAD8LIJ8_BABGI</name>
<feature type="region of interest" description="Disordered" evidence="2">
    <location>
        <begin position="1"/>
        <end position="25"/>
    </location>
</feature>
<sequence length="1130" mass="129171">MAPSKRHRKHQGHKEGMRDDDSPGLTDLESILDSGIIYGRSLPIKRLKALIKDECLEFYPGKPTGETSILQQLLDNFGRYLQALKRRTISADYIKKPDFKRFFRTNFNAYWSNYEFGPPDGIQVVGSGALGFLDKSNPVLDVSIKLPSRMFNPKDHVNYRYLNKRNSWICCLYEDIVAAISKDGGCQLLIGIKDATLNVVLRYMYLKVSISVDVYVGVKRYTLCVLAHIEETLFKKVSLVPSRNNVRIPTNLPTEGKFVEPVDDSQLRPTPTYNSAILDDMLREPLNVMLMECASKYINLKGAIVLVYVWMRTQGLFPVHISGPSKPQPILINNGTYSRLPHVGKDARNTPTRGGKGRAKFNAVEQIGDSSSSFHNGISGFVIAIILCHVARCNHYPYEIEAFPLFMAAIKFIASMNTTAFDYVFGKGKPIDRKDMVERRGDVDLELPQFFIDDEMTLNVLYRVSLTFNEVVEKAKANISLASNMGSPFLYSQLFELPFNLHCHSDVKILFSASTVKSMVDIWELSDMEYLAGRIKFIFEYGMKDRLHHIYFRFNEESELLVLVGLNDALQRTTDIGPPANADESVYFREFWGMLSETRGFEDGSICECLLWSKLHNTETSVVNATHGFSIISGINLNVRILSILLQMHFKEYHLVVREKWDRSPDVNNNIKKSNMSSCIMELPIVEYNNSMATDYRTKLMNAYNKLNGILRSLEGVPLKVSNIFLCSAAFGYVDAGGNKERHRLLLDLETSAKWPKGENAVRSVKVALGIAILKELHKDYAIKSRINEDGEMELQFMGTRFSMAIICQRETQDIRNTIKNFDHNTDKRPQEEMLKKVRDYYRSLQIDRCKVEALKNPSFSSSVQLAKAFCNSCLLPDHDFICEMLNCYIYGCDEFLVPISNSGNAGFMRFLYLLAHYDWAIHPLVIQDEKAQYDRLYVNKPSWVPYLWISTPEDPFCLVPKTPCKMISKRFVGQCQHFLESIEKGFMKDVNLSRFFDLEEKGFNMVLELENIHQKLKYVTNNESIKLSAEEAAFVVETFVTTLKATYEGIIEVAYNELELRGIKRIDKPMRVYLKFNPIAAIPSRTANKQWPQLIIQDKDTSFFVLNYQAILGGIRSIGEGLMKTIRFL</sequence>
<feature type="domain" description="Nrap protein" evidence="3">
    <location>
        <begin position="141"/>
        <end position="293"/>
    </location>
</feature>
<feature type="domain" description="Nrap protein" evidence="4">
    <location>
        <begin position="558"/>
        <end position="624"/>
    </location>
</feature>
<dbReference type="Proteomes" id="UP001230268">
    <property type="component" value="Unassembled WGS sequence"/>
</dbReference>
<proteinExistence type="inferred from homology"/>
<evidence type="ECO:0000256" key="2">
    <source>
        <dbReference type="SAM" id="MobiDB-lite"/>
    </source>
</evidence>
<feature type="domain" description="Nrap protein" evidence="6">
    <location>
        <begin position="858"/>
        <end position="930"/>
    </location>
</feature>
<dbReference type="Pfam" id="PF03813">
    <property type="entry name" value="Nrap"/>
    <property type="match status" value="1"/>
</dbReference>
<dbReference type="GO" id="GO:0032040">
    <property type="term" value="C:small-subunit processome"/>
    <property type="evidence" value="ECO:0007669"/>
    <property type="project" value="TreeGrafter"/>
</dbReference>
<dbReference type="InterPro" id="IPR035082">
    <property type="entry name" value="Nrap_D1"/>
</dbReference>
<dbReference type="GO" id="GO:0034456">
    <property type="term" value="C:UTP-C complex"/>
    <property type="evidence" value="ECO:0007669"/>
    <property type="project" value="TreeGrafter"/>
</dbReference>
<protein>
    <submittedName>
        <fullName evidence="7">Nucleolar RNA-associated protein</fullName>
    </submittedName>
</protein>
<evidence type="ECO:0000313" key="7">
    <source>
        <dbReference type="EMBL" id="KAK1443390.1"/>
    </source>
</evidence>
<dbReference type="GO" id="GO:0006364">
    <property type="term" value="P:rRNA processing"/>
    <property type="evidence" value="ECO:0007669"/>
    <property type="project" value="TreeGrafter"/>
</dbReference>
<dbReference type="GO" id="GO:0032545">
    <property type="term" value="C:CURI complex"/>
    <property type="evidence" value="ECO:0007669"/>
    <property type="project" value="TreeGrafter"/>
</dbReference>
<dbReference type="Pfam" id="PF17405">
    <property type="entry name" value="Nrap_D4"/>
    <property type="match status" value="1"/>
</dbReference>
<dbReference type="InterPro" id="IPR035369">
    <property type="entry name" value="Nrap_D4"/>
</dbReference>
<dbReference type="AlphaFoldDB" id="A0AAD8LIJ8"/>
<feature type="domain" description="Nrap protein" evidence="5">
    <location>
        <begin position="690"/>
        <end position="839"/>
    </location>
</feature>
<dbReference type="GO" id="GO:0006409">
    <property type="term" value="P:tRNA export from nucleus"/>
    <property type="evidence" value="ECO:0007669"/>
    <property type="project" value="TreeGrafter"/>
</dbReference>
<keyword evidence="8" id="KW-1185">Reference proteome</keyword>